<dbReference type="Proteomes" id="UP000326354">
    <property type="component" value="Chromosome"/>
</dbReference>
<proteinExistence type="predicted"/>
<name>A0A5S9IP09_UABAM</name>
<dbReference type="AlphaFoldDB" id="A0A5S9IP09"/>
<dbReference type="KEGG" id="uam:UABAM_03182"/>
<sequence>MRHVERYIRRRRNQDFLEVLVYRGKIRKDGVTKGIARQR</sequence>
<dbReference type="EMBL" id="AP019860">
    <property type="protein sequence ID" value="BBM84821.1"/>
    <property type="molecule type" value="Genomic_DNA"/>
</dbReference>
<gene>
    <name evidence="1" type="ORF">UABAM_03182</name>
</gene>
<reference evidence="1 2" key="1">
    <citation type="submission" date="2019-08" db="EMBL/GenBank/DDBJ databases">
        <title>Complete genome sequence of Candidatus Uab amorphum.</title>
        <authorList>
            <person name="Shiratori T."/>
            <person name="Suzuki S."/>
            <person name="Kakizawa Y."/>
            <person name="Ishida K."/>
        </authorList>
    </citation>
    <scope>NUCLEOTIDE SEQUENCE [LARGE SCALE GENOMIC DNA]</scope>
    <source>
        <strain evidence="1 2">SRT547</strain>
    </source>
</reference>
<accession>A0A5S9IP09</accession>
<organism evidence="1 2">
    <name type="scientific">Uabimicrobium amorphum</name>
    <dbReference type="NCBI Taxonomy" id="2596890"/>
    <lineage>
        <taxon>Bacteria</taxon>
        <taxon>Pseudomonadati</taxon>
        <taxon>Planctomycetota</taxon>
        <taxon>Candidatus Uabimicrobiia</taxon>
        <taxon>Candidatus Uabimicrobiales</taxon>
        <taxon>Candidatus Uabimicrobiaceae</taxon>
        <taxon>Candidatus Uabimicrobium</taxon>
    </lineage>
</organism>
<protein>
    <submittedName>
        <fullName evidence="1">Uncharacterized protein</fullName>
    </submittedName>
</protein>
<evidence type="ECO:0000313" key="2">
    <source>
        <dbReference type="Proteomes" id="UP000326354"/>
    </source>
</evidence>
<keyword evidence="2" id="KW-1185">Reference proteome</keyword>
<evidence type="ECO:0000313" key="1">
    <source>
        <dbReference type="EMBL" id="BBM84821.1"/>
    </source>
</evidence>